<evidence type="ECO:0000256" key="4">
    <source>
        <dbReference type="ARBA" id="ARBA00022989"/>
    </source>
</evidence>
<evidence type="ECO:0000256" key="5">
    <source>
        <dbReference type="ARBA" id="ARBA00023136"/>
    </source>
</evidence>
<dbReference type="Proteomes" id="UP001236723">
    <property type="component" value="Unassembled WGS sequence"/>
</dbReference>
<feature type="transmembrane region" description="Helical" evidence="6">
    <location>
        <begin position="281"/>
        <end position="302"/>
    </location>
</feature>
<dbReference type="Pfam" id="PF00482">
    <property type="entry name" value="T2SSF"/>
    <property type="match status" value="1"/>
</dbReference>
<dbReference type="PANTHER" id="PTHR35007">
    <property type="entry name" value="INTEGRAL MEMBRANE PROTEIN-RELATED"/>
    <property type="match status" value="1"/>
</dbReference>
<dbReference type="EMBL" id="JAUSUP010000002">
    <property type="protein sequence ID" value="MDQ0351307.1"/>
    <property type="molecule type" value="Genomic_DNA"/>
</dbReference>
<evidence type="ECO:0000313" key="9">
    <source>
        <dbReference type="Proteomes" id="UP001236723"/>
    </source>
</evidence>
<evidence type="ECO:0000313" key="8">
    <source>
        <dbReference type="EMBL" id="MDQ0351307.1"/>
    </source>
</evidence>
<evidence type="ECO:0000259" key="7">
    <source>
        <dbReference type="Pfam" id="PF00482"/>
    </source>
</evidence>
<keyword evidence="4 6" id="KW-1133">Transmembrane helix</keyword>
<keyword evidence="5 6" id="KW-0472">Membrane</keyword>
<keyword evidence="3 6" id="KW-0812">Transmembrane</keyword>
<dbReference type="RefSeq" id="WP_307066938.1">
    <property type="nucleotide sequence ID" value="NZ_JAUSUP010000002.1"/>
</dbReference>
<evidence type="ECO:0000256" key="6">
    <source>
        <dbReference type="SAM" id="Phobius"/>
    </source>
</evidence>
<dbReference type="Gene3D" id="1.20.81.30">
    <property type="entry name" value="Type II secretion system (T2SS), domain F"/>
    <property type="match status" value="1"/>
</dbReference>
<reference evidence="8 9" key="1">
    <citation type="submission" date="2023-07" db="EMBL/GenBank/DDBJ databases">
        <title>Genomic Encyclopedia of Type Strains, Phase IV (KMG-IV): sequencing the most valuable type-strain genomes for metagenomic binning, comparative biology and taxonomic classification.</title>
        <authorList>
            <person name="Goeker M."/>
        </authorList>
    </citation>
    <scope>NUCLEOTIDE SEQUENCE [LARGE SCALE GENOMIC DNA]</scope>
    <source>
        <strain evidence="8 9">DSM 15448</strain>
    </source>
</reference>
<feature type="transmembrane region" description="Helical" evidence="6">
    <location>
        <begin position="6"/>
        <end position="22"/>
    </location>
</feature>
<organism evidence="8 9">
    <name type="scientific">Alkalibacillus filiformis</name>
    <dbReference type="NCBI Taxonomy" id="200990"/>
    <lineage>
        <taxon>Bacteria</taxon>
        <taxon>Bacillati</taxon>
        <taxon>Bacillota</taxon>
        <taxon>Bacilli</taxon>
        <taxon>Bacillales</taxon>
        <taxon>Bacillaceae</taxon>
        <taxon>Alkalibacillus</taxon>
    </lineage>
</organism>
<sequence>MEVLLFVLTMTLFTIGVVLYSKERKEKHNRRRAWVIDEGEQGKGEQEPVKEKAPSLFQRLFAPKLKQFRKSFRRNISQAKEQELELKLLRAGSPFGMSPFEYRLVQLILVISFPFIAVGLSIVGNVSFGRSLFIIILAFAFAVYLPYAYLKWKTAVRSERAIKELPDFIDLLAVSMEAGLGFDSALSKVISKQEGVLASEFRRCLEELKLGKTRKEALAGVRERLEADDIKLLVGSVIQAEQLGVGMVQILRVQSEEVRQRRKQRAEEAAMKAPIKMMFPLVLFIFPTIFIVLLGPAVIQILEVF</sequence>
<accession>A0ABU0DS91</accession>
<evidence type="ECO:0000256" key="3">
    <source>
        <dbReference type="ARBA" id="ARBA00022692"/>
    </source>
</evidence>
<dbReference type="PANTHER" id="PTHR35007:SF2">
    <property type="entry name" value="PILUS ASSEMBLE PROTEIN"/>
    <property type="match status" value="1"/>
</dbReference>
<dbReference type="InterPro" id="IPR042094">
    <property type="entry name" value="T2SS_GspF_sf"/>
</dbReference>
<evidence type="ECO:0000256" key="2">
    <source>
        <dbReference type="ARBA" id="ARBA00022475"/>
    </source>
</evidence>
<keyword evidence="9" id="KW-1185">Reference proteome</keyword>
<evidence type="ECO:0000256" key="1">
    <source>
        <dbReference type="ARBA" id="ARBA00004651"/>
    </source>
</evidence>
<name>A0ABU0DS91_9BACI</name>
<protein>
    <submittedName>
        <fullName evidence="8">Tight adherence protein C</fullName>
    </submittedName>
</protein>
<feature type="transmembrane region" description="Helical" evidence="6">
    <location>
        <begin position="104"/>
        <end position="126"/>
    </location>
</feature>
<comment type="subcellular location">
    <subcellularLocation>
        <location evidence="1">Cell membrane</location>
        <topology evidence="1">Multi-pass membrane protein</topology>
    </subcellularLocation>
</comment>
<comment type="caution">
    <text evidence="8">The sequence shown here is derived from an EMBL/GenBank/DDBJ whole genome shotgun (WGS) entry which is preliminary data.</text>
</comment>
<gene>
    <name evidence="8" type="ORF">J2R98_001121</name>
</gene>
<proteinExistence type="predicted"/>
<dbReference type="InterPro" id="IPR018076">
    <property type="entry name" value="T2SS_GspF_dom"/>
</dbReference>
<feature type="transmembrane region" description="Helical" evidence="6">
    <location>
        <begin position="132"/>
        <end position="150"/>
    </location>
</feature>
<feature type="domain" description="Type II secretion system protein GspF" evidence="7">
    <location>
        <begin position="168"/>
        <end position="294"/>
    </location>
</feature>
<keyword evidence="2" id="KW-1003">Cell membrane</keyword>